<dbReference type="Proteomes" id="UP000215086">
    <property type="component" value="Chromosome"/>
</dbReference>
<keyword evidence="1" id="KW-0812">Transmembrane</keyword>
<keyword evidence="3" id="KW-1185">Reference proteome</keyword>
<dbReference type="EMBL" id="CP018477">
    <property type="protein sequence ID" value="ASV76520.1"/>
    <property type="molecule type" value="Genomic_DNA"/>
</dbReference>
<organism evidence="2 3">
    <name type="scientific">Thermogutta terrifontis</name>
    <dbReference type="NCBI Taxonomy" id="1331910"/>
    <lineage>
        <taxon>Bacteria</taxon>
        <taxon>Pseudomonadati</taxon>
        <taxon>Planctomycetota</taxon>
        <taxon>Planctomycetia</taxon>
        <taxon>Pirellulales</taxon>
        <taxon>Thermoguttaceae</taxon>
        <taxon>Thermogutta</taxon>
    </lineage>
</organism>
<evidence type="ECO:0000313" key="2">
    <source>
        <dbReference type="EMBL" id="ASV76520.1"/>
    </source>
</evidence>
<sequence length="45" mass="5129">MLERCLSFVDRWLGYLGPREWLIVAVVGLAVGALWLRGFGSRSDY</sequence>
<reference evidence="2 3" key="1">
    <citation type="journal article" name="Front. Microbiol.">
        <title>Sugar Metabolism of the First Thermophilic Planctomycete Thermogutta terrifontis: Comparative Genomic and Transcriptomic Approaches.</title>
        <authorList>
            <person name="Elcheninov A.G."/>
            <person name="Menzel P."/>
            <person name="Gudbergsdottir S.R."/>
            <person name="Slesarev A.I."/>
            <person name="Kadnikov V.V."/>
            <person name="Krogh A."/>
            <person name="Bonch-Osmolovskaya E.A."/>
            <person name="Peng X."/>
            <person name="Kublanov I.V."/>
        </authorList>
    </citation>
    <scope>NUCLEOTIDE SEQUENCE [LARGE SCALE GENOMIC DNA]</scope>
    <source>
        <strain evidence="2 3">R1</strain>
    </source>
</reference>
<evidence type="ECO:0000256" key="1">
    <source>
        <dbReference type="SAM" id="Phobius"/>
    </source>
</evidence>
<accession>A0A286RKP4</accession>
<gene>
    <name evidence="2" type="ORF">THTE_3919</name>
</gene>
<name>A0A286RKP4_9BACT</name>
<feature type="transmembrane region" description="Helical" evidence="1">
    <location>
        <begin position="21"/>
        <end position="39"/>
    </location>
</feature>
<keyword evidence="1" id="KW-1133">Transmembrane helix</keyword>
<dbReference type="RefSeq" id="WP_157732156.1">
    <property type="nucleotide sequence ID" value="NZ_CP018477.1"/>
</dbReference>
<proteinExistence type="predicted"/>
<keyword evidence="1" id="KW-0472">Membrane</keyword>
<protein>
    <submittedName>
        <fullName evidence="2">Uncharacterized protein</fullName>
    </submittedName>
</protein>
<dbReference type="AlphaFoldDB" id="A0A286RKP4"/>
<dbReference type="KEGG" id="ttf:THTE_3919"/>
<evidence type="ECO:0000313" key="3">
    <source>
        <dbReference type="Proteomes" id="UP000215086"/>
    </source>
</evidence>